<evidence type="ECO:0000313" key="3">
    <source>
        <dbReference type="Proteomes" id="UP000820977"/>
    </source>
</evidence>
<dbReference type="PANTHER" id="PTHR48079:SF6">
    <property type="entry name" value="NAD(P)-BINDING DOMAIN-CONTAINING PROTEIN-RELATED"/>
    <property type="match status" value="1"/>
</dbReference>
<reference evidence="2 3" key="1">
    <citation type="submission" date="2020-05" db="EMBL/GenBank/DDBJ databases">
        <title>Distinct polysaccharide utilization as determinants for interspecies competition between intestinal Prevotella spp.</title>
        <authorList>
            <person name="Galvez E.J.C."/>
            <person name="Iljazovic A."/>
            <person name="Strowig T."/>
        </authorList>
    </citation>
    <scope>NUCLEOTIDE SEQUENCE [LARGE SCALE GENOMIC DNA]</scope>
    <source>
        <strain evidence="2 3">PCHR</strain>
    </source>
</reference>
<dbReference type="InterPro" id="IPR051783">
    <property type="entry name" value="NAD(P)-dependent_oxidoreduct"/>
</dbReference>
<comment type="caution">
    <text evidence="2">The sequence shown here is derived from an EMBL/GenBank/DDBJ whole genome shotgun (WGS) entry which is preliminary data.</text>
</comment>
<keyword evidence="3" id="KW-1185">Reference proteome</keyword>
<dbReference type="Pfam" id="PF01370">
    <property type="entry name" value="Epimerase"/>
    <property type="match status" value="1"/>
</dbReference>
<dbReference type="InterPro" id="IPR001509">
    <property type="entry name" value="Epimerase_deHydtase"/>
</dbReference>
<organism evidence="2 3">
    <name type="scientific">Xylanibacter caecicola</name>
    <dbReference type="NCBI Taxonomy" id="2736294"/>
    <lineage>
        <taxon>Bacteria</taxon>
        <taxon>Pseudomonadati</taxon>
        <taxon>Bacteroidota</taxon>
        <taxon>Bacteroidia</taxon>
        <taxon>Bacteroidales</taxon>
        <taxon>Prevotellaceae</taxon>
        <taxon>Xylanibacter</taxon>
    </lineage>
</organism>
<evidence type="ECO:0000259" key="1">
    <source>
        <dbReference type="Pfam" id="PF01370"/>
    </source>
</evidence>
<accession>A0ABX2B3X8</accession>
<dbReference type="SUPFAM" id="SSF51735">
    <property type="entry name" value="NAD(P)-binding Rossmann-fold domains"/>
    <property type="match status" value="1"/>
</dbReference>
<dbReference type="RefSeq" id="WP_172344663.1">
    <property type="nucleotide sequence ID" value="NZ_CASYYZ010000020.1"/>
</dbReference>
<dbReference type="Gene3D" id="3.40.50.720">
    <property type="entry name" value="NAD(P)-binding Rossmann-like Domain"/>
    <property type="match status" value="1"/>
</dbReference>
<protein>
    <submittedName>
        <fullName evidence="2">NAD-dependent epimerase/dehydratase family protein</fullName>
    </submittedName>
</protein>
<gene>
    <name evidence="2" type="ORF">HPS54_06525</name>
</gene>
<dbReference type="Proteomes" id="UP000820977">
    <property type="component" value="Unassembled WGS sequence"/>
</dbReference>
<feature type="domain" description="NAD-dependent epimerase/dehydratase" evidence="1">
    <location>
        <begin position="5"/>
        <end position="233"/>
    </location>
</feature>
<name>A0ABX2B3X8_9BACT</name>
<dbReference type="PANTHER" id="PTHR48079">
    <property type="entry name" value="PROTEIN YEEZ"/>
    <property type="match status" value="1"/>
</dbReference>
<proteinExistence type="predicted"/>
<sequence length="339" mass="38059">MSSRILITGATGFIGGFIVEEALRRGMEVWVAVRKSSSRRFLTDTRINFIELNLGSSADIERSLAGLSFDYVVHAAGVTKCVDSADFYRVNTLGTINLVKALLHLGGNIRRFVYISSLSSYGPVHEDEPLREIKPSDPQCPDTAYGRSKMESERCLNTILGDDGKGNTFPYVILCPTGVYGPRERDYFMMAKSIRSHVDFAVGYRPQHLTFVYVLDVVQAVFLALERGRNGGRYFLSDGNVYSSRTFSDLLHRELGVGLLLRIKAPICFLRVVTFVGEHVGRLTGKASALNNDKFHIMKQRNWRCDISDTINDLGYVPHYDLGRGVPLTVSWYKEHGWL</sequence>
<dbReference type="EMBL" id="JABKKJ010000008">
    <property type="protein sequence ID" value="NPE25173.1"/>
    <property type="molecule type" value="Genomic_DNA"/>
</dbReference>
<evidence type="ECO:0000313" key="2">
    <source>
        <dbReference type="EMBL" id="NPE25173.1"/>
    </source>
</evidence>
<dbReference type="InterPro" id="IPR036291">
    <property type="entry name" value="NAD(P)-bd_dom_sf"/>
</dbReference>